<gene>
    <name evidence="4" type="ORF">LUZ62_077539</name>
</gene>
<comment type="caution">
    <text evidence="4">The sequence shown here is derived from an EMBL/GenBank/DDBJ whole genome shotgun (WGS) entry which is preliminary data.</text>
</comment>
<evidence type="ECO:0000256" key="2">
    <source>
        <dbReference type="SAM" id="MobiDB-lite"/>
    </source>
</evidence>
<evidence type="ECO:0000313" key="5">
    <source>
        <dbReference type="Proteomes" id="UP001140206"/>
    </source>
</evidence>
<dbReference type="Proteomes" id="UP001140206">
    <property type="component" value="Chromosome 4"/>
</dbReference>
<accession>A0AAV8DGP5</accession>
<dbReference type="AlphaFoldDB" id="A0AAV8DGP5"/>
<dbReference type="InterPro" id="IPR001810">
    <property type="entry name" value="F-box_dom"/>
</dbReference>
<organism evidence="4 5">
    <name type="scientific">Rhynchospora pubera</name>
    <dbReference type="NCBI Taxonomy" id="906938"/>
    <lineage>
        <taxon>Eukaryota</taxon>
        <taxon>Viridiplantae</taxon>
        <taxon>Streptophyta</taxon>
        <taxon>Embryophyta</taxon>
        <taxon>Tracheophyta</taxon>
        <taxon>Spermatophyta</taxon>
        <taxon>Magnoliopsida</taxon>
        <taxon>Liliopsida</taxon>
        <taxon>Poales</taxon>
        <taxon>Cyperaceae</taxon>
        <taxon>Cyperoideae</taxon>
        <taxon>Rhynchosporeae</taxon>
        <taxon>Rhynchospora</taxon>
    </lineage>
</organism>
<reference evidence="4" key="1">
    <citation type="submission" date="2022-08" db="EMBL/GenBank/DDBJ databases">
        <authorList>
            <person name="Marques A."/>
        </authorList>
    </citation>
    <scope>NUCLEOTIDE SEQUENCE</scope>
    <source>
        <strain evidence="4">RhyPub2mFocal</strain>
        <tissue evidence="4">Leaves</tissue>
    </source>
</reference>
<evidence type="ECO:0000256" key="1">
    <source>
        <dbReference type="SAM" id="Coils"/>
    </source>
</evidence>
<proteinExistence type="predicted"/>
<evidence type="ECO:0000259" key="3">
    <source>
        <dbReference type="Pfam" id="PF12937"/>
    </source>
</evidence>
<dbReference type="Gene3D" id="1.20.1280.50">
    <property type="match status" value="1"/>
</dbReference>
<dbReference type="InterPro" id="IPR036047">
    <property type="entry name" value="F-box-like_dom_sf"/>
</dbReference>
<protein>
    <submittedName>
        <fullName evidence="4">F-box protein SKIP24</fullName>
    </submittedName>
</protein>
<feature type="region of interest" description="Disordered" evidence="2">
    <location>
        <begin position="1"/>
        <end position="25"/>
    </location>
</feature>
<dbReference type="EMBL" id="JAMFTS010000004">
    <property type="protein sequence ID" value="KAJ4767164.1"/>
    <property type="molecule type" value="Genomic_DNA"/>
</dbReference>
<feature type="domain" description="F-box" evidence="3">
    <location>
        <begin position="74"/>
        <end position="119"/>
    </location>
</feature>
<dbReference type="SUPFAM" id="SSF81383">
    <property type="entry name" value="F-box domain"/>
    <property type="match status" value="1"/>
</dbReference>
<sequence length="301" mass="35228">MHQIKRSDQATTNTDNVGQKKRNRDNLQVYNVATNLARSQVEASNRKTNGLERVRGRENQKRQYKQASGRVMAMLPDEIWQRILESGAETCRLDYRDLCCLSIASRRLNRLSLDPTLWAILLARDFPSPTSPPSKSLYKTMYERNKSRKIMQWRRKVLNAESQLAMCKNKLTDLESMMMVENGKLRATAQQITNLERTRSASVALNVWQPEVVRGRQKQMVEQCTVPIQSRLDSLKMEFQVCKQQIATYSKAYDKEKKRFIEHEEAVRSLKYQPLQGNQLVPEKNEVKIKRKKLKHRHCKF</sequence>
<name>A0AAV8DGP5_9POAL</name>
<keyword evidence="5" id="KW-1185">Reference proteome</keyword>
<feature type="coiled-coil region" evidence="1">
    <location>
        <begin position="150"/>
        <end position="177"/>
    </location>
</feature>
<evidence type="ECO:0000313" key="4">
    <source>
        <dbReference type="EMBL" id="KAJ4767164.1"/>
    </source>
</evidence>
<dbReference type="Pfam" id="PF12937">
    <property type="entry name" value="F-box-like"/>
    <property type="match status" value="1"/>
</dbReference>
<keyword evidence="1" id="KW-0175">Coiled coil</keyword>